<proteinExistence type="predicted"/>
<dbReference type="RefSeq" id="WP_226953682.1">
    <property type="nucleotide sequence ID" value="NZ_JACDXW010000002.1"/>
</dbReference>
<dbReference type="EMBL" id="JACDXW010000002">
    <property type="protein sequence ID" value="MCB5363362.1"/>
    <property type="molecule type" value="Genomic_DNA"/>
</dbReference>
<protein>
    <submittedName>
        <fullName evidence="1">Uncharacterized protein</fullName>
    </submittedName>
</protein>
<keyword evidence="2" id="KW-1185">Reference proteome</keyword>
<reference evidence="1 2" key="1">
    <citation type="submission" date="2020-07" db="EMBL/GenBank/DDBJ databases">
        <title>Pusillimonas sp. nov., isolated from poultry manure in Taiwan.</title>
        <authorList>
            <person name="Lin S.-Y."/>
            <person name="Tang Y.-S."/>
            <person name="Young C.-C."/>
        </authorList>
    </citation>
    <scope>NUCLEOTIDE SEQUENCE [LARGE SCALE GENOMIC DNA]</scope>
    <source>
        <strain evidence="1 2">CC-YST705</strain>
    </source>
</reference>
<gene>
    <name evidence="1" type="ORF">H0484_06295</name>
</gene>
<organism evidence="1 2">
    <name type="scientific">Mesopusillimonas faecipullorum</name>
    <dbReference type="NCBI Taxonomy" id="2755040"/>
    <lineage>
        <taxon>Bacteria</taxon>
        <taxon>Pseudomonadati</taxon>
        <taxon>Pseudomonadota</taxon>
        <taxon>Betaproteobacteria</taxon>
        <taxon>Burkholderiales</taxon>
        <taxon>Alcaligenaceae</taxon>
        <taxon>Mesopusillimonas</taxon>
    </lineage>
</organism>
<accession>A0ABS8CBY7</accession>
<name>A0ABS8CBY7_9BURK</name>
<evidence type="ECO:0000313" key="2">
    <source>
        <dbReference type="Proteomes" id="UP000776983"/>
    </source>
</evidence>
<dbReference type="Proteomes" id="UP000776983">
    <property type="component" value="Unassembled WGS sequence"/>
</dbReference>
<comment type="caution">
    <text evidence="1">The sequence shown here is derived from an EMBL/GenBank/DDBJ whole genome shotgun (WGS) entry which is preliminary data.</text>
</comment>
<evidence type="ECO:0000313" key="1">
    <source>
        <dbReference type="EMBL" id="MCB5363362.1"/>
    </source>
</evidence>
<sequence length="77" mass="8513">MRPLALLMRLYYSVLDPLIVWRRQATRLCQWGGPPASINLSLDTEHAKGPGSAQALSVCGMWRNATTCTTMGEVPRP</sequence>